<name>A0A2P2L3N7_RHIMU</name>
<proteinExistence type="predicted"/>
<reference evidence="1" key="1">
    <citation type="submission" date="2018-02" db="EMBL/GenBank/DDBJ databases">
        <title>Rhizophora mucronata_Transcriptome.</title>
        <authorList>
            <person name="Meera S.P."/>
            <person name="Sreeshan A."/>
            <person name="Augustine A."/>
        </authorList>
    </citation>
    <scope>NUCLEOTIDE SEQUENCE</scope>
    <source>
        <tissue evidence="1">Leaf</tissue>
    </source>
</reference>
<protein>
    <submittedName>
        <fullName evidence="1">Uncharacterized protein</fullName>
    </submittedName>
</protein>
<dbReference type="EMBL" id="GGEC01032096">
    <property type="protein sequence ID" value="MBX12580.1"/>
    <property type="molecule type" value="Transcribed_RNA"/>
</dbReference>
<accession>A0A2P2L3N7</accession>
<organism evidence="1">
    <name type="scientific">Rhizophora mucronata</name>
    <name type="common">Asiatic mangrove</name>
    <dbReference type="NCBI Taxonomy" id="61149"/>
    <lineage>
        <taxon>Eukaryota</taxon>
        <taxon>Viridiplantae</taxon>
        <taxon>Streptophyta</taxon>
        <taxon>Embryophyta</taxon>
        <taxon>Tracheophyta</taxon>
        <taxon>Spermatophyta</taxon>
        <taxon>Magnoliopsida</taxon>
        <taxon>eudicotyledons</taxon>
        <taxon>Gunneridae</taxon>
        <taxon>Pentapetalae</taxon>
        <taxon>rosids</taxon>
        <taxon>fabids</taxon>
        <taxon>Malpighiales</taxon>
        <taxon>Rhizophoraceae</taxon>
        <taxon>Rhizophora</taxon>
    </lineage>
</organism>
<evidence type="ECO:0000313" key="1">
    <source>
        <dbReference type="EMBL" id="MBX12580.1"/>
    </source>
</evidence>
<dbReference type="AlphaFoldDB" id="A0A2P2L3N7"/>
<sequence length="40" mass="4540">MNNNNKVLIPNLIGVGPKANRKVIYIVSHLSQAQPKHRYN</sequence>